<comment type="caution">
    <text evidence="5">The sequence shown here is derived from an EMBL/GenBank/DDBJ whole genome shotgun (WGS) entry which is preliminary data.</text>
</comment>
<dbReference type="InterPro" id="IPR000782">
    <property type="entry name" value="FAS1_domain"/>
</dbReference>
<protein>
    <recommendedName>
        <fullName evidence="4">FAS1 domain-containing protein</fullName>
    </recommendedName>
</protein>
<evidence type="ECO:0000313" key="6">
    <source>
        <dbReference type="Proteomes" id="UP001565368"/>
    </source>
</evidence>
<dbReference type="Gene3D" id="2.30.180.10">
    <property type="entry name" value="FAS1 domain"/>
    <property type="match status" value="5"/>
</dbReference>
<evidence type="ECO:0000256" key="1">
    <source>
        <dbReference type="SAM" id="MobiDB-lite"/>
    </source>
</evidence>
<reference evidence="5 6" key="1">
    <citation type="submission" date="2023-08" db="EMBL/GenBank/DDBJ databases">
        <title>Annotated Genome Sequence of Vanrija albida AlHP1.</title>
        <authorList>
            <person name="Herzog R."/>
        </authorList>
    </citation>
    <scope>NUCLEOTIDE SEQUENCE [LARGE SCALE GENOMIC DNA]</scope>
    <source>
        <strain evidence="5 6">AlHP1</strain>
    </source>
</reference>
<keyword evidence="6" id="KW-1185">Reference proteome</keyword>
<accession>A0ABR3PUL6</accession>
<feature type="compositionally biased region" description="Basic and acidic residues" evidence="1">
    <location>
        <begin position="250"/>
        <end position="267"/>
    </location>
</feature>
<dbReference type="RefSeq" id="XP_069206029.1">
    <property type="nucleotide sequence ID" value="XM_069356188.1"/>
</dbReference>
<dbReference type="SMART" id="SM00554">
    <property type="entry name" value="FAS1"/>
    <property type="match status" value="3"/>
</dbReference>
<dbReference type="PANTHER" id="PTHR10900">
    <property type="entry name" value="PERIOSTIN-RELATED"/>
    <property type="match status" value="1"/>
</dbReference>
<name>A0ABR3PUL6_9TREE</name>
<dbReference type="InterPro" id="IPR036378">
    <property type="entry name" value="FAS1_dom_sf"/>
</dbReference>
<feature type="region of interest" description="Disordered" evidence="1">
    <location>
        <begin position="215"/>
        <end position="268"/>
    </location>
</feature>
<dbReference type="PANTHER" id="PTHR10900:SF77">
    <property type="entry name" value="FI19380P1"/>
    <property type="match status" value="1"/>
</dbReference>
<dbReference type="Proteomes" id="UP001565368">
    <property type="component" value="Unassembled WGS sequence"/>
</dbReference>
<dbReference type="InterPro" id="IPR050904">
    <property type="entry name" value="Adhesion/Biosynth-related"/>
</dbReference>
<dbReference type="GeneID" id="95988811"/>
<evidence type="ECO:0000256" key="3">
    <source>
        <dbReference type="SAM" id="SignalP"/>
    </source>
</evidence>
<evidence type="ECO:0000259" key="4">
    <source>
        <dbReference type="PROSITE" id="PS50213"/>
    </source>
</evidence>
<gene>
    <name evidence="5" type="ORF">Q8F55_007768</name>
</gene>
<dbReference type="SUPFAM" id="SSF82153">
    <property type="entry name" value="FAS1 domain"/>
    <property type="match status" value="5"/>
</dbReference>
<feature type="domain" description="FAS1" evidence="4">
    <location>
        <begin position="441"/>
        <end position="624"/>
    </location>
</feature>
<feature type="domain" description="FAS1" evidence="4">
    <location>
        <begin position="289"/>
        <end position="434"/>
    </location>
</feature>
<organism evidence="5 6">
    <name type="scientific">Vanrija albida</name>
    <dbReference type="NCBI Taxonomy" id="181172"/>
    <lineage>
        <taxon>Eukaryota</taxon>
        <taxon>Fungi</taxon>
        <taxon>Dikarya</taxon>
        <taxon>Basidiomycota</taxon>
        <taxon>Agaricomycotina</taxon>
        <taxon>Tremellomycetes</taxon>
        <taxon>Trichosporonales</taxon>
        <taxon>Trichosporonaceae</taxon>
        <taxon>Vanrija</taxon>
    </lineage>
</organism>
<dbReference type="EMBL" id="JBBXJM010000006">
    <property type="protein sequence ID" value="KAL1406085.1"/>
    <property type="molecule type" value="Genomic_DNA"/>
</dbReference>
<feature type="region of interest" description="Disordered" evidence="1">
    <location>
        <begin position="516"/>
        <end position="535"/>
    </location>
</feature>
<dbReference type="Pfam" id="PF02469">
    <property type="entry name" value="Fasciclin"/>
    <property type="match status" value="3"/>
</dbReference>
<keyword evidence="2" id="KW-0472">Membrane</keyword>
<keyword evidence="2" id="KW-0812">Transmembrane</keyword>
<feature type="chain" id="PRO_5047011644" description="FAS1 domain-containing protein" evidence="3">
    <location>
        <begin position="17"/>
        <end position="1110"/>
    </location>
</feature>
<feature type="region of interest" description="Disordered" evidence="1">
    <location>
        <begin position="958"/>
        <end position="998"/>
    </location>
</feature>
<keyword evidence="3" id="KW-0732">Signal</keyword>
<keyword evidence="2" id="KW-1133">Transmembrane helix</keyword>
<sequence length="1110" mass="119886">MRGAVTLLALAGAAVAEQLAFQNPAHAASTEVHEQSDSLVSLVSASTQHGTFVRLLQRSKSIPLLWHIGNATLFAPTDAAWAKWAEEHKPKGDDEVRVAGWLGAGGLDEWLVAPDAADLALDQQVSAASEEEGKRLRLEADNQSWALRQHILYHVLNYTLWPSDWAPQNSSNVTIETTLLYPLDSAPDSPIPPPGSPWKWPETGLLGTHGQRLRVSRPGTAEGGPRGRIGADHEGNGSAEVWDGAGWERTGNKTESLKDKGKDKDKPPVGVRWARNGLVVGLESVLEPPPSIKEVIRKHPSLSYLSRLLQTADPLPPPLPPWLDRAPHVTLFAASNSAFEATFDAIERGYLEGAFGAEGLSRVVSPGFVLGVNGDNVGWSDTWKKNKPLNVTVASGSLNITSPSQGAIFVNGTAAETVDIFASNGVIHVLPQLLLPEGFELLNSAEKVLLSRNATRFVSLLRSANLSSTYVGVPGKKTKKEFTILAPTDEAIEALEWWINVAVPGGDHSMQSLAAAGLRSEPDDGTKPPPPEETSPLAALLKYHIVPGQVTPKDLEDDMLLETELKTAELGGARQRIHVEVSDRRKPGTDGHIEDGEISIGGALVIGSPVKSGKSVIYFISSLLSPPLDVLQTAVSDLQLSTYIAAVYAAGLERSVKANEGTTYFIPRNKAFARLGLAMKYLLLPEAREELRRTLRYHSIEKLVYSTEVEDGKTVLETQEGGNIVLEKSVNKTLTLSSPYKWAGHDSGASLPANGELNPATMVARDSLTETGVIHVVDNVVLPADVDITAAKLIRGSKQRVMADLMVKAGLSWVLEGREPTEVELERVGLGGFVRAGPHAWRADNSTEDLALPSYTVLVPTDTAFGRLNLTHYLNNNDALLELLKLHIIPSSLDVALPKGSIEKGPKQPPKDGYPLALEDDVVYPTLLTPTARYGQLAFRAFGADGFIVGIHNARGGSNNDNAAHTGDSGRASVRWKHSRGDDGGDGGDGGIRAFKDDKESGDIDNGPLWRGGMSLGGGVILVDAVLIPFNPGWFERWRWLVLTVALTTAAVTLMGVSFWWWWSTNRKNEGYEPIDAECEREQEEAARSWRRTNRNSIAVPANGTEPDDD</sequence>
<feature type="signal peptide" evidence="3">
    <location>
        <begin position="1"/>
        <end position="16"/>
    </location>
</feature>
<feature type="region of interest" description="Disordered" evidence="1">
    <location>
        <begin position="1086"/>
        <end position="1110"/>
    </location>
</feature>
<feature type="domain" description="FAS1" evidence="4">
    <location>
        <begin position="627"/>
        <end position="781"/>
    </location>
</feature>
<proteinExistence type="predicted"/>
<evidence type="ECO:0000256" key="2">
    <source>
        <dbReference type="SAM" id="Phobius"/>
    </source>
</evidence>
<evidence type="ECO:0000313" key="5">
    <source>
        <dbReference type="EMBL" id="KAL1406085.1"/>
    </source>
</evidence>
<dbReference type="PROSITE" id="PS50213">
    <property type="entry name" value="FAS1"/>
    <property type="match status" value="3"/>
</dbReference>
<feature type="transmembrane region" description="Helical" evidence="2">
    <location>
        <begin position="1040"/>
        <end position="1063"/>
    </location>
</feature>